<evidence type="ECO:0000313" key="1">
    <source>
        <dbReference type="EMBL" id="MDJ1502100.1"/>
    </source>
</evidence>
<name>A0AAE3R2S2_9BACT</name>
<protein>
    <submittedName>
        <fullName evidence="1">RteC domain-containing protein</fullName>
    </submittedName>
</protein>
<dbReference type="Pfam" id="PF09357">
    <property type="entry name" value="RteC"/>
    <property type="match status" value="1"/>
</dbReference>
<evidence type="ECO:0000313" key="2">
    <source>
        <dbReference type="Proteomes" id="UP001232063"/>
    </source>
</evidence>
<accession>A0AAE3R2S2</accession>
<proteinExistence type="predicted"/>
<organism evidence="1 2">
    <name type="scientific">Xanthocytophaga agilis</name>
    <dbReference type="NCBI Taxonomy" id="3048010"/>
    <lineage>
        <taxon>Bacteria</taxon>
        <taxon>Pseudomonadati</taxon>
        <taxon>Bacteroidota</taxon>
        <taxon>Cytophagia</taxon>
        <taxon>Cytophagales</taxon>
        <taxon>Rhodocytophagaceae</taxon>
        <taxon>Xanthocytophaga</taxon>
    </lineage>
</organism>
<dbReference type="Proteomes" id="UP001232063">
    <property type="component" value="Unassembled WGS sequence"/>
</dbReference>
<dbReference type="EMBL" id="JASJOU010000004">
    <property type="protein sequence ID" value="MDJ1502100.1"/>
    <property type="molecule type" value="Genomic_DNA"/>
</dbReference>
<comment type="caution">
    <text evidence="1">The sequence shown here is derived from an EMBL/GenBank/DDBJ whole genome shotgun (WGS) entry which is preliminary data.</text>
</comment>
<gene>
    <name evidence="1" type="ORF">QNI22_15645</name>
</gene>
<dbReference type="InterPro" id="IPR018534">
    <property type="entry name" value="Tet_reg_excision_RteC"/>
</dbReference>
<dbReference type="RefSeq" id="WP_314511950.1">
    <property type="nucleotide sequence ID" value="NZ_JASJOU010000004.1"/>
</dbReference>
<sequence>MHRYLYKTGNTEFDLWDIGDESEQIYDLKFLTKLSGYIPAHTSEDFLEYQLQNSSNPVRFLYRLISNVLPGDNFNETNTCVGTEYMKHENCQYASEWAEDKVNTTNIKFHYAFGYKEYSIIDNGAEDQFVYDVEFLKKLSSYHPPSKCIDFLEYQLGFSDNPYAFLKRLIEYVLTDPVFVKIACGDTYISREHKQRANLWAVEKLESTPVQSSVINGYSVGDMEYDIEEINGKYTSYDESFLVKLGSHHPPHAAEPFLTYQLSQTANHFNFLRNLTDYVLTSGDFASLSEYAHLTHDHTVFALEWAKSKKACCEPMQSAFEKALANNMHESKARKILEYAHEKGNIFAIEVKSKGLFVALTNLTAQSEMFQDALSKSIFLESLKGLIPEYVNSKVEQKAIDQVLTEAIATIKSSDERLHKDKLHKDKDLPTIQWTGSHTEFIELVYALIESGKISYKTKEDALHTFQQFFRLSVLNRSQALQAIKTGYSNDNPTSLLDKLQTTLKNYLTREEI</sequence>
<dbReference type="AlphaFoldDB" id="A0AAE3R2S2"/>
<reference evidence="1" key="1">
    <citation type="submission" date="2023-05" db="EMBL/GenBank/DDBJ databases">
        <authorList>
            <person name="Zhang X."/>
        </authorList>
    </citation>
    <scope>NUCLEOTIDE SEQUENCE</scope>
    <source>
        <strain evidence="1">BD1B2-1</strain>
    </source>
</reference>
<keyword evidence="2" id="KW-1185">Reference proteome</keyword>